<dbReference type="Proteomes" id="UP000430345">
    <property type="component" value="Unassembled WGS sequence"/>
</dbReference>
<name>A0A6I1MPU7_9CLOT</name>
<keyword evidence="1" id="KW-0812">Transmembrane</keyword>
<feature type="transmembrane region" description="Helical" evidence="1">
    <location>
        <begin position="198"/>
        <end position="221"/>
    </location>
</feature>
<protein>
    <recommendedName>
        <fullName evidence="4">ABC transporter permease subunit</fullName>
    </recommendedName>
</protein>
<evidence type="ECO:0000313" key="3">
    <source>
        <dbReference type="Proteomes" id="UP000430345"/>
    </source>
</evidence>
<evidence type="ECO:0000313" key="2">
    <source>
        <dbReference type="EMBL" id="MPQ45084.1"/>
    </source>
</evidence>
<dbReference type="AlphaFoldDB" id="A0A6I1MPU7"/>
<dbReference type="EMBL" id="WHJC01000429">
    <property type="protein sequence ID" value="MPQ45084.1"/>
    <property type="molecule type" value="Genomic_DNA"/>
</dbReference>
<feature type="transmembrane region" description="Helical" evidence="1">
    <location>
        <begin position="241"/>
        <end position="261"/>
    </location>
</feature>
<keyword evidence="1" id="KW-1133">Transmembrane helix</keyword>
<keyword evidence="1" id="KW-0472">Membrane</keyword>
<dbReference type="OrthoDB" id="1905885at2"/>
<feature type="transmembrane region" description="Helical" evidence="1">
    <location>
        <begin position="60"/>
        <end position="87"/>
    </location>
</feature>
<dbReference type="RefSeq" id="WP_152892083.1">
    <property type="nucleotide sequence ID" value="NZ_WHJC01000429.1"/>
</dbReference>
<sequence length="267" mass="30683">MKNYFKQEFYRALTSKNTLITFLITLILFVTPFIFEYSIPKWSLCNFKEVFDGIDIFIKITNGITSVGILLIVAPILACLPFSTSYLEDKESGFLKYIYMRKSQRKYIFIKIFINALVSGLAILIPATFMLLFLIILLGINVNSLSSNDFSGAFMYIYNYSKLGYAVFLLISLFIFNVIFSTLALGVSPWLKNKYLTIVFPFFYYIFSGTILEISGFNRIINLKATYLFTLGSFMSDTNIILYQLGLFIVGLALFYFGVIFKDEKNI</sequence>
<keyword evidence="3" id="KW-1185">Reference proteome</keyword>
<evidence type="ECO:0000256" key="1">
    <source>
        <dbReference type="SAM" id="Phobius"/>
    </source>
</evidence>
<proteinExistence type="predicted"/>
<evidence type="ECO:0008006" key="4">
    <source>
        <dbReference type="Google" id="ProtNLM"/>
    </source>
</evidence>
<comment type="caution">
    <text evidence="2">The sequence shown here is derived from an EMBL/GenBank/DDBJ whole genome shotgun (WGS) entry which is preliminary data.</text>
</comment>
<feature type="transmembrane region" description="Helical" evidence="1">
    <location>
        <begin position="20"/>
        <end position="40"/>
    </location>
</feature>
<reference evidence="2 3" key="1">
    <citation type="submission" date="2019-10" db="EMBL/GenBank/DDBJ databases">
        <title>The Genome Sequence of Clostridium tarantellae Isolated from Fish Brain.</title>
        <authorList>
            <person name="Bano L."/>
            <person name="Kiel M."/>
            <person name="Sales G."/>
            <person name="Doxey A.C."/>
            <person name="Mansfield M.J."/>
            <person name="Schiavone M."/>
            <person name="Rossetto O."/>
            <person name="Pirazzini M."/>
            <person name="Dobrindt U."/>
            <person name="Montecucco C."/>
        </authorList>
    </citation>
    <scope>NUCLEOTIDE SEQUENCE [LARGE SCALE GENOMIC DNA]</scope>
    <source>
        <strain evidence="2 3">DSM 3997</strain>
    </source>
</reference>
<feature type="transmembrane region" description="Helical" evidence="1">
    <location>
        <begin position="108"/>
        <end position="140"/>
    </location>
</feature>
<accession>A0A6I1MPU7</accession>
<gene>
    <name evidence="2" type="ORF">GBZ86_15275</name>
</gene>
<feature type="transmembrane region" description="Helical" evidence="1">
    <location>
        <begin position="163"/>
        <end position="186"/>
    </location>
</feature>
<organism evidence="2 3">
    <name type="scientific">Clostridium tarantellae</name>
    <dbReference type="NCBI Taxonomy" id="39493"/>
    <lineage>
        <taxon>Bacteria</taxon>
        <taxon>Bacillati</taxon>
        <taxon>Bacillota</taxon>
        <taxon>Clostridia</taxon>
        <taxon>Eubacteriales</taxon>
        <taxon>Clostridiaceae</taxon>
        <taxon>Clostridium</taxon>
    </lineage>
</organism>